<sequence length="154" mass="17271">MSRSCSSYSKHGHAAVYEYRPKTPLAVVEEIESFASILHHDLSNKVNISDSVDKSEKSKPLQEKSPQNRSAINDSSQAKCQAVVEPFDICVPKIGTPVMLKPSLLVNNREKRDEMKRSTEGQIGIVLRPGMVLLKKYRSITDQVRLANRCISIF</sequence>
<dbReference type="AlphaFoldDB" id="A0A6A3B136"/>
<organism evidence="2 3">
    <name type="scientific">Hibiscus syriacus</name>
    <name type="common">Rose of Sharon</name>
    <dbReference type="NCBI Taxonomy" id="106335"/>
    <lineage>
        <taxon>Eukaryota</taxon>
        <taxon>Viridiplantae</taxon>
        <taxon>Streptophyta</taxon>
        <taxon>Embryophyta</taxon>
        <taxon>Tracheophyta</taxon>
        <taxon>Spermatophyta</taxon>
        <taxon>Magnoliopsida</taxon>
        <taxon>eudicotyledons</taxon>
        <taxon>Gunneridae</taxon>
        <taxon>Pentapetalae</taxon>
        <taxon>rosids</taxon>
        <taxon>malvids</taxon>
        <taxon>Malvales</taxon>
        <taxon>Malvaceae</taxon>
        <taxon>Malvoideae</taxon>
        <taxon>Hibiscus</taxon>
    </lineage>
</organism>
<keyword evidence="3" id="KW-1185">Reference proteome</keyword>
<reference evidence="2" key="1">
    <citation type="submission" date="2019-09" db="EMBL/GenBank/DDBJ databases">
        <title>Draft genome information of white flower Hibiscus syriacus.</title>
        <authorList>
            <person name="Kim Y.-M."/>
        </authorList>
    </citation>
    <scope>NUCLEOTIDE SEQUENCE [LARGE SCALE GENOMIC DNA]</scope>
    <source>
        <strain evidence="2">YM2019G1</strain>
    </source>
</reference>
<name>A0A6A3B136_HIBSY</name>
<protein>
    <submittedName>
        <fullName evidence="2">Uncharacterized protein</fullName>
    </submittedName>
</protein>
<evidence type="ECO:0000256" key="1">
    <source>
        <dbReference type="SAM" id="MobiDB-lite"/>
    </source>
</evidence>
<feature type="compositionally biased region" description="Basic and acidic residues" evidence="1">
    <location>
        <begin position="51"/>
        <end position="62"/>
    </location>
</feature>
<dbReference type="EMBL" id="VEPZ02000937">
    <property type="protein sequence ID" value="KAE8709055.1"/>
    <property type="molecule type" value="Genomic_DNA"/>
</dbReference>
<evidence type="ECO:0000313" key="3">
    <source>
        <dbReference type="Proteomes" id="UP000436088"/>
    </source>
</evidence>
<feature type="region of interest" description="Disordered" evidence="1">
    <location>
        <begin position="48"/>
        <end position="76"/>
    </location>
</feature>
<accession>A0A6A3B136</accession>
<feature type="compositionally biased region" description="Polar residues" evidence="1">
    <location>
        <begin position="64"/>
        <end position="76"/>
    </location>
</feature>
<comment type="caution">
    <text evidence="2">The sequence shown here is derived from an EMBL/GenBank/DDBJ whole genome shotgun (WGS) entry which is preliminary data.</text>
</comment>
<dbReference type="Proteomes" id="UP000436088">
    <property type="component" value="Unassembled WGS sequence"/>
</dbReference>
<gene>
    <name evidence="2" type="ORF">F3Y22_tig00110332pilonHSYRG00822</name>
</gene>
<evidence type="ECO:0000313" key="2">
    <source>
        <dbReference type="EMBL" id="KAE8709055.1"/>
    </source>
</evidence>
<proteinExistence type="predicted"/>